<feature type="region of interest" description="Disordered" evidence="1">
    <location>
        <begin position="1084"/>
        <end position="1129"/>
    </location>
</feature>
<comment type="caution">
    <text evidence="2">The sequence shown here is derived from an EMBL/GenBank/DDBJ whole genome shotgun (WGS) entry which is preliminary data.</text>
</comment>
<dbReference type="OrthoDB" id="420054at2759"/>
<name>A0A1Q9DLX3_SYMMI</name>
<feature type="compositionally biased region" description="Polar residues" evidence="1">
    <location>
        <begin position="317"/>
        <end position="327"/>
    </location>
</feature>
<accession>A0A1Q9DLX3</accession>
<feature type="region of interest" description="Disordered" evidence="1">
    <location>
        <begin position="302"/>
        <end position="353"/>
    </location>
</feature>
<feature type="compositionally biased region" description="Acidic residues" evidence="1">
    <location>
        <begin position="256"/>
        <end position="268"/>
    </location>
</feature>
<feature type="compositionally biased region" description="Low complexity" evidence="1">
    <location>
        <begin position="302"/>
        <end position="316"/>
    </location>
</feature>
<gene>
    <name evidence="2" type="ORF">AK812_SmicGene21660</name>
</gene>
<keyword evidence="3" id="KW-1185">Reference proteome</keyword>
<evidence type="ECO:0000313" key="3">
    <source>
        <dbReference type="Proteomes" id="UP000186817"/>
    </source>
</evidence>
<proteinExistence type="predicted"/>
<sequence length="1129" mass="123132">MDNDDNGSVSASGPSVSVDGIVFLKKRTCNCCGISNTAYNEITGRGTSVDPVGKHCRICVLTHQHGGFSDDAVAPTLDAFCEKMKKNPELQQEFGGARTEMLRILNEGKMRFRGSTATQSKMRLESARAASVEEYRTSEQMVATPYRAVERSRFEQLYPNKIEREGLKVVTKKIEGQNREVVLVRQLPEGEWDLSLRERTGVRETEVLDTNELQITPGQLKNKFEGQRKKLHAQVVEKGNAASVLDSAGSQKPKEQEEDDEMAQLSSSDEEFGFGSLLEQEMPEPAPKRAAAKVLPAAKVAPAAKHSSAASKPQASLRSNTKQTQPQREFVEEGADDEKNKRGRPSKFQGKNGADVLEQHGLAQIKESLEKAQKILNSDELNVPLDSLAAKDAYKAALTNFSTHASEANRRAVALDAKVKKWQGVPDDVQSLNTWHKERAAAMSAAATAFSSKKALQVDRMHQAVAAFIQLRLEVPFAWSVLLYEAPAFSVVNEMQKGHLDAVVHRCATSNFGKVVSELLTAGKHPDGSLVDLGKLNNLLVAGSAEDKVAALQALEELRDDPDYFGLLRPVLHSEHWLSFLDGLQRPAKTSSAVSELRKAFDKLNATSDAGFTDEDRQNLCHALQTATCVPQAQSQLTAVLNGLSLASREAEKAQLNQVKRLCSLIVAKGPGNVELSAVMELSDDILRKGYWAELEDQIGPEDAGKGFEDDSEERRSAMSALVKAGAALMKQRRTLEVVLGLAIAAQRFADNNSPECQEKLLLKWGEAMTLQQTGSSTEELAPAVSQQLEEVLAATRIPQVGPEFYKSSLDALSQMMTDLVEESMRANQNRDAVTKAAQRVLEARHPSMQACSMSDTPGFARSCVELVCEDMVPACVDAFQLSASSDNAVEEQVTEFLLAHLNNVCDLEKNKQKVLHVLEQSVANKFLQHAASVKDKCLPVLNNKVETLLSRVDSAMKALENELLPLTPLASAKTSKDKFLEQCTGGDVLKKLLKALVKAERSFGQVAILAEDVKARVTSTKEHAKQQITTWGALTLLAHDDINADTKQGVSLRTALADIWKEHCKELTRCLDEGTAKQIADTASGSLVHKKEDKGESVEQAQAKPVKRKAAANPVAPSGKKTKAKAAA</sequence>
<organism evidence="2 3">
    <name type="scientific">Symbiodinium microadriaticum</name>
    <name type="common">Dinoflagellate</name>
    <name type="synonym">Zooxanthella microadriatica</name>
    <dbReference type="NCBI Taxonomy" id="2951"/>
    <lineage>
        <taxon>Eukaryota</taxon>
        <taxon>Sar</taxon>
        <taxon>Alveolata</taxon>
        <taxon>Dinophyceae</taxon>
        <taxon>Suessiales</taxon>
        <taxon>Symbiodiniaceae</taxon>
        <taxon>Symbiodinium</taxon>
    </lineage>
</organism>
<protein>
    <submittedName>
        <fullName evidence="2">Uncharacterized protein</fullName>
    </submittedName>
</protein>
<dbReference type="Proteomes" id="UP000186817">
    <property type="component" value="Unassembled WGS sequence"/>
</dbReference>
<evidence type="ECO:0000256" key="1">
    <source>
        <dbReference type="SAM" id="MobiDB-lite"/>
    </source>
</evidence>
<dbReference type="AlphaFoldDB" id="A0A1Q9DLX3"/>
<evidence type="ECO:0000313" key="2">
    <source>
        <dbReference type="EMBL" id="OLP96149.1"/>
    </source>
</evidence>
<reference evidence="2 3" key="1">
    <citation type="submission" date="2016-02" db="EMBL/GenBank/DDBJ databases">
        <title>Genome analysis of coral dinoflagellate symbionts highlights evolutionary adaptations to a symbiotic lifestyle.</title>
        <authorList>
            <person name="Aranda M."/>
            <person name="Li Y."/>
            <person name="Liew Y.J."/>
            <person name="Baumgarten S."/>
            <person name="Simakov O."/>
            <person name="Wilson M."/>
            <person name="Piel J."/>
            <person name="Ashoor H."/>
            <person name="Bougouffa S."/>
            <person name="Bajic V.B."/>
            <person name="Ryu T."/>
            <person name="Ravasi T."/>
            <person name="Bayer T."/>
            <person name="Micklem G."/>
            <person name="Kim H."/>
            <person name="Bhak J."/>
            <person name="Lajeunesse T.C."/>
            <person name="Voolstra C.R."/>
        </authorList>
    </citation>
    <scope>NUCLEOTIDE SEQUENCE [LARGE SCALE GENOMIC DNA]</scope>
    <source>
        <strain evidence="2 3">CCMP2467</strain>
    </source>
</reference>
<dbReference type="EMBL" id="LSRX01000478">
    <property type="protein sequence ID" value="OLP96149.1"/>
    <property type="molecule type" value="Genomic_DNA"/>
</dbReference>
<feature type="region of interest" description="Disordered" evidence="1">
    <location>
        <begin position="240"/>
        <end position="268"/>
    </location>
</feature>